<dbReference type="Pfam" id="PF13581">
    <property type="entry name" value="HATPase_c_2"/>
    <property type="match status" value="1"/>
</dbReference>
<dbReference type="Proteomes" id="UP000198280">
    <property type="component" value="Unassembled WGS sequence"/>
</dbReference>
<accession>A0A239KXA1</accession>
<keyword evidence="5" id="KW-1185">Reference proteome</keyword>
<dbReference type="Gene3D" id="3.30.565.10">
    <property type="entry name" value="Histidine kinase-like ATPase, C-terminal domain"/>
    <property type="match status" value="1"/>
</dbReference>
<sequence>MDTVEAGQWPGRQPVPAQEESWTLSYRPEAPAEARKLTKEALRRWQVPAVTADGVLLVVSELVTNAFEYARPPIVLHLGRDRSTGQVRVEVTDGGPAPAIGEWAASCGDCEHGRGLTIVDQVASAHGDHWETGRATHWAELAPAA</sequence>
<gene>
    <name evidence="4" type="ORF">SAMN05216252_11779</name>
</gene>
<dbReference type="CDD" id="cd16936">
    <property type="entry name" value="HATPase_RsbW-like"/>
    <property type="match status" value="1"/>
</dbReference>
<evidence type="ECO:0000256" key="2">
    <source>
        <dbReference type="SAM" id="MobiDB-lite"/>
    </source>
</evidence>
<proteinExistence type="predicted"/>
<dbReference type="AlphaFoldDB" id="A0A239KXA1"/>
<protein>
    <submittedName>
        <fullName evidence="4">Anti-sigma regulatory factor (Ser/Thr protein kinase)</fullName>
    </submittedName>
</protein>
<evidence type="ECO:0000256" key="1">
    <source>
        <dbReference type="ARBA" id="ARBA00022527"/>
    </source>
</evidence>
<dbReference type="SUPFAM" id="SSF55874">
    <property type="entry name" value="ATPase domain of HSP90 chaperone/DNA topoisomerase II/histidine kinase"/>
    <property type="match status" value="1"/>
</dbReference>
<dbReference type="InterPro" id="IPR003594">
    <property type="entry name" value="HATPase_dom"/>
</dbReference>
<dbReference type="EMBL" id="FZOF01000017">
    <property type="protein sequence ID" value="SNT22372.1"/>
    <property type="molecule type" value="Genomic_DNA"/>
</dbReference>
<dbReference type="PANTHER" id="PTHR35526">
    <property type="entry name" value="ANTI-SIGMA-F FACTOR RSBW-RELATED"/>
    <property type="match status" value="1"/>
</dbReference>
<dbReference type="InterPro" id="IPR050267">
    <property type="entry name" value="Anti-sigma-factor_SerPK"/>
</dbReference>
<keyword evidence="4" id="KW-0418">Kinase</keyword>
<keyword evidence="1" id="KW-0723">Serine/threonine-protein kinase</keyword>
<evidence type="ECO:0000313" key="4">
    <source>
        <dbReference type="EMBL" id="SNT22372.1"/>
    </source>
</evidence>
<feature type="region of interest" description="Disordered" evidence="2">
    <location>
        <begin position="1"/>
        <end position="22"/>
    </location>
</feature>
<reference evidence="4 5" key="1">
    <citation type="submission" date="2017-06" db="EMBL/GenBank/DDBJ databases">
        <authorList>
            <person name="Kim H.J."/>
            <person name="Triplett B.A."/>
        </authorList>
    </citation>
    <scope>NUCLEOTIDE SEQUENCE [LARGE SCALE GENOMIC DNA]</scope>
    <source>
        <strain evidence="4 5">CGMCC 4.1858</strain>
    </source>
</reference>
<dbReference type="PANTHER" id="PTHR35526:SF3">
    <property type="entry name" value="ANTI-SIGMA-F FACTOR RSBW"/>
    <property type="match status" value="1"/>
</dbReference>
<evidence type="ECO:0000259" key="3">
    <source>
        <dbReference type="Pfam" id="PF13581"/>
    </source>
</evidence>
<evidence type="ECO:0000313" key="5">
    <source>
        <dbReference type="Proteomes" id="UP000198280"/>
    </source>
</evidence>
<feature type="domain" description="Histidine kinase/HSP90-like ATPase" evidence="3">
    <location>
        <begin position="26"/>
        <end position="124"/>
    </location>
</feature>
<organism evidence="4 5">
    <name type="scientific">Actinacidiphila glaucinigra</name>
    <dbReference type="NCBI Taxonomy" id="235986"/>
    <lineage>
        <taxon>Bacteria</taxon>
        <taxon>Bacillati</taxon>
        <taxon>Actinomycetota</taxon>
        <taxon>Actinomycetes</taxon>
        <taxon>Kitasatosporales</taxon>
        <taxon>Streptomycetaceae</taxon>
        <taxon>Actinacidiphila</taxon>
    </lineage>
</organism>
<dbReference type="InterPro" id="IPR036890">
    <property type="entry name" value="HATPase_C_sf"/>
</dbReference>
<dbReference type="GO" id="GO:0004674">
    <property type="term" value="F:protein serine/threonine kinase activity"/>
    <property type="evidence" value="ECO:0007669"/>
    <property type="project" value="UniProtKB-KW"/>
</dbReference>
<keyword evidence="4" id="KW-0808">Transferase</keyword>
<name>A0A239KXA1_9ACTN</name>